<keyword evidence="1" id="KW-0862">Zinc</keyword>
<feature type="compositionally biased region" description="Low complexity" evidence="2">
    <location>
        <begin position="835"/>
        <end position="847"/>
    </location>
</feature>
<feature type="domain" description="C2H2-type" evidence="3">
    <location>
        <begin position="11"/>
        <end position="39"/>
    </location>
</feature>
<dbReference type="OrthoDB" id="6777674at2759"/>
<gene>
    <name evidence="4" type="ORF">AMK59_5922</name>
</gene>
<feature type="region of interest" description="Disordered" evidence="2">
    <location>
        <begin position="729"/>
        <end position="849"/>
    </location>
</feature>
<feature type="region of interest" description="Disordered" evidence="2">
    <location>
        <begin position="447"/>
        <end position="472"/>
    </location>
</feature>
<evidence type="ECO:0000313" key="5">
    <source>
        <dbReference type="Proteomes" id="UP000051574"/>
    </source>
</evidence>
<dbReference type="PROSITE" id="PS00028">
    <property type="entry name" value="ZINC_FINGER_C2H2_1"/>
    <property type="match status" value="1"/>
</dbReference>
<dbReference type="PROSITE" id="PS50157">
    <property type="entry name" value="ZINC_FINGER_C2H2_2"/>
    <property type="match status" value="1"/>
</dbReference>
<dbReference type="InterPro" id="IPR013087">
    <property type="entry name" value="Znf_C2H2_type"/>
</dbReference>
<dbReference type="Proteomes" id="UP000051574">
    <property type="component" value="Unassembled WGS sequence"/>
</dbReference>
<feature type="compositionally biased region" description="Polar residues" evidence="2">
    <location>
        <begin position="87"/>
        <end position="104"/>
    </location>
</feature>
<dbReference type="AlphaFoldDB" id="A0A0T6B2J2"/>
<sequence>NNQYFPGRHNYDCQYCTKRYHSGSNLFSHIKMVHRDEARRDGIVSIDEKDEVDEDQLEEEAEEYVLAREDQRKEKFKILSDCKVAGTTTDSTNQEAGETSATTADSHERVTTTGTSIEHVTGGIATSLGLVDIVVLDENQQYILHNDQQLVTQQTLANEQREYIIPEMSEQHPFTQTQNINEVITSEHNVITQSIINNSDIASTDELVMVLTDHDYNDGNNEILSSENSNIVVLYSHPVDGQQNQFIASQGNLMLNSQTGMLEIRNSDPSSIGNSQDAQIESIEMIQREINSHNIISTPHTEASDPTSSSFGESLPENTVILENEFSDTNLIENKPQEQEPIAEVSTDEIDVDRMIDTNEKPMQENIEDVHGPVLMLNDCISNQQEEPMEIDEDCNVQDKETEHQDLTVQEDLGSHMQTDESVEHQEEALNKSMPDIDDTIETIVPQDEINDPPSHIDHKETQEDETSDATTTYADSNHAESILKEEDTVNVECAQEKSFMSADATNEIPISDTQPVECPDTELEIQETQPTMPEETIEQCEVEPCSAEISERTQVKELLESSGDLEENKIQTKNDQLTTTGDEIGIDPEIDTQQESVLQENPETVENINTEIQESTELRASCDIDSLGEHKSSETEDVQHEMPELEHIQKNISDLEDIHNVEVETHEEIIQQREELLENMEEIVESEEVITADKDIEQSQDTEHETEIGKDITTTAVEEDICEAHDQTKQVVQSQVEDSQSQLEEPQIEESQIEEPQVEDSSSYMEINLQTEEVSSHVDDTPSQIDESSAQNESADETYKEEDKYHEEVSHTDDKSNLGEQLTEESVSSVDENSQSQDSQISQCSSRQEELIREYKKSTSQATKISILNDWEDTEDSQQSDNVCKKAESTVTKLIHDWDDDDEEGKHY</sequence>
<feature type="compositionally biased region" description="Basic and acidic residues" evidence="2">
    <location>
        <begin position="692"/>
        <end position="711"/>
    </location>
</feature>
<keyword evidence="5" id="KW-1185">Reference proteome</keyword>
<feature type="non-terminal residue" evidence="4">
    <location>
        <position position="1"/>
    </location>
</feature>
<feature type="compositionally biased region" description="Polar residues" evidence="2">
    <location>
        <begin position="782"/>
        <end position="794"/>
    </location>
</feature>
<feature type="compositionally biased region" description="Low complexity" evidence="2">
    <location>
        <begin position="731"/>
        <end position="746"/>
    </location>
</feature>
<protein>
    <recommendedName>
        <fullName evidence="3">C2H2-type domain-containing protein</fullName>
    </recommendedName>
</protein>
<comment type="caution">
    <text evidence="4">The sequence shown here is derived from an EMBL/GenBank/DDBJ whole genome shotgun (WGS) entry which is preliminary data.</text>
</comment>
<feature type="region of interest" description="Disordered" evidence="2">
    <location>
        <begin position="87"/>
        <end position="110"/>
    </location>
</feature>
<evidence type="ECO:0000256" key="1">
    <source>
        <dbReference type="PROSITE-ProRule" id="PRU00042"/>
    </source>
</evidence>
<evidence type="ECO:0000256" key="2">
    <source>
        <dbReference type="SAM" id="MobiDB-lite"/>
    </source>
</evidence>
<feature type="compositionally biased region" description="Acidic residues" evidence="2">
    <location>
        <begin position="747"/>
        <end position="759"/>
    </location>
</feature>
<dbReference type="InterPro" id="IPR036236">
    <property type="entry name" value="Znf_C2H2_sf"/>
</dbReference>
<accession>A0A0T6B2J2</accession>
<evidence type="ECO:0000259" key="3">
    <source>
        <dbReference type="PROSITE" id="PS50157"/>
    </source>
</evidence>
<dbReference type="GO" id="GO:0008270">
    <property type="term" value="F:zinc ion binding"/>
    <property type="evidence" value="ECO:0007669"/>
    <property type="project" value="UniProtKB-KW"/>
</dbReference>
<keyword evidence="1" id="KW-0479">Metal-binding</keyword>
<keyword evidence="1" id="KW-0863">Zinc-finger</keyword>
<dbReference type="EMBL" id="LJIG01016284">
    <property type="protein sequence ID" value="KRT81063.1"/>
    <property type="molecule type" value="Genomic_DNA"/>
</dbReference>
<feature type="compositionally biased region" description="Polar residues" evidence="2">
    <location>
        <begin position="761"/>
        <end position="774"/>
    </location>
</feature>
<feature type="compositionally biased region" description="Polar residues" evidence="2">
    <location>
        <begin position="819"/>
        <end position="834"/>
    </location>
</feature>
<evidence type="ECO:0000313" key="4">
    <source>
        <dbReference type="EMBL" id="KRT81063.1"/>
    </source>
</evidence>
<name>A0A0T6B2J2_9SCAR</name>
<organism evidence="4 5">
    <name type="scientific">Oryctes borbonicus</name>
    <dbReference type="NCBI Taxonomy" id="1629725"/>
    <lineage>
        <taxon>Eukaryota</taxon>
        <taxon>Metazoa</taxon>
        <taxon>Ecdysozoa</taxon>
        <taxon>Arthropoda</taxon>
        <taxon>Hexapoda</taxon>
        <taxon>Insecta</taxon>
        <taxon>Pterygota</taxon>
        <taxon>Neoptera</taxon>
        <taxon>Endopterygota</taxon>
        <taxon>Coleoptera</taxon>
        <taxon>Polyphaga</taxon>
        <taxon>Scarabaeiformia</taxon>
        <taxon>Scarabaeidae</taxon>
        <taxon>Dynastinae</taxon>
        <taxon>Oryctes</taxon>
    </lineage>
</organism>
<feature type="region of interest" description="Disordered" evidence="2">
    <location>
        <begin position="688"/>
        <end position="712"/>
    </location>
</feature>
<reference evidence="4 5" key="1">
    <citation type="submission" date="2015-09" db="EMBL/GenBank/DDBJ databases">
        <title>Draft genome of the scarab beetle Oryctes borbonicus.</title>
        <authorList>
            <person name="Meyer J.M."/>
            <person name="Markov G.V."/>
            <person name="Baskaran P."/>
            <person name="Herrmann M."/>
            <person name="Sommer R.J."/>
            <person name="Roedelsperger C."/>
        </authorList>
    </citation>
    <scope>NUCLEOTIDE SEQUENCE [LARGE SCALE GENOMIC DNA]</scope>
    <source>
        <strain evidence="4">OB123</strain>
        <tissue evidence="4">Whole animal</tissue>
    </source>
</reference>
<dbReference type="SUPFAM" id="SSF57667">
    <property type="entry name" value="beta-beta-alpha zinc fingers"/>
    <property type="match status" value="1"/>
</dbReference>
<feature type="compositionally biased region" description="Basic and acidic residues" evidence="2">
    <location>
        <begin position="798"/>
        <end position="818"/>
    </location>
</feature>
<proteinExistence type="predicted"/>